<feature type="transmembrane region" description="Helical" evidence="6">
    <location>
        <begin position="57"/>
        <end position="75"/>
    </location>
</feature>
<dbReference type="PANTHER" id="PTHR34820:SF4">
    <property type="entry name" value="INNER MEMBRANE PROTEIN YEBZ"/>
    <property type="match status" value="1"/>
</dbReference>
<evidence type="ECO:0000256" key="5">
    <source>
        <dbReference type="ARBA" id="ARBA00023136"/>
    </source>
</evidence>
<reference evidence="8 9" key="1">
    <citation type="submission" date="2019-06" db="EMBL/GenBank/DDBJ databases">
        <title>Sequencing the genomes of 1000 actinobacteria strains.</title>
        <authorList>
            <person name="Klenk H.-P."/>
        </authorList>
    </citation>
    <scope>NUCLEOTIDE SEQUENCE [LARGE SCALE GENOMIC DNA]</scope>
    <source>
        <strain evidence="8 9">DSM 45301</strain>
    </source>
</reference>
<dbReference type="RefSeq" id="WP_142053089.1">
    <property type="nucleotide sequence ID" value="NZ_VFPA01000001.1"/>
</dbReference>
<keyword evidence="5 6" id="KW-0472">Membrane</keyword>
<feature type="transmembrane region" description="Helical" evidence="6">
    <location>
        <begin position="199"/>
        <end position="225"/>
    </location>
</feature>
<feature type="transmembrane region" description="Helical" evidence="6">
    <location>
        <begin position="276"/>
        <end position="293"/>
    </location>
</feature>
<evidence type="ECO:0000256" key="1">
    <source>
        <dbReference type="ARBA" id="ARBA00004651"/>
    </source>
</evidence>
<dbReference type="InterPro" id="IPR008457">
    <property type="entry name" value="Cu-R_CopD_dom"/>
</dbReference>
<keyword evidence="3 6" id="KW-0812">Transmembrane</keyword>
<feature type="transmembrane region" description="Helical" evidence="6">
    <location>
        <begin position="96"/>
        <end position="114"/>
    </location>
</feature>
<keyword evidence="9" id="KW-1185">Reference proteome</keyword>
<dbReference type="GO" id="GO:0006825">
    <property type="term" value="P:copper ion transport"/>
    <property type="evidence" value="ECO:0007669"/>
    <property type="project" value="InterPro"/>
</dbReference>
<feature type="transmembrane region" description="Helical" evidence="6">
    <location>
        <begin position="305"/>
        <end position="326"/>
    </location>
</feature>
<dbReference type="OrthoDB" id="3518068at2"/>
<dbReference type="EMBL" id="VFPA01000001">
    <property type="protein sequence ID" value="TQM16209.1"/>
    <property type="molecule type" value="Genomic_DNA"/>
</dbReference>
<feature type="domain" description="Copper resistance protein D" evidence="7">
    <location>
        <begin position="234"/>
        <end position="326"/>
    </location>
</feature>
<evidence type="ECO:0000256" key="3">
    <source>
        <dbReference type="ARBA" id="ARBA00022692"/>
    </source>
</evidence>
<dbReference type="Proteomes" id="UP000315677">
    <property type="component" value="Unassembled WGS sequence"/>
</dbReference>
<name>A0A543E427_9PSEU</name>
<evidence type="ECO:0000259" key="7">
    <source>
        <dbReference type="Pfam" id="PF05425"/>
    </source>
</evidence>
<dbReference type="InterPro" id="IPR032694">
    <property type="entry name" value="CopC/D"/>
</dbReference>
<sequence length="331" mass="33732">MTPPTAGPRPLDRLRPVGWAALAVVVAFTASVLTGALASSALPVLVGTAVTRSGMDVAGVGCVGLTLLAVLLPAARRLPGSALRDLERVRATSDRALVALAGTWLVLSLLGIAFRTADAFGRPLGQLSGGEIGSYVTELAGGRGLVLAALCTAAVLCCAVLRLRDRALVPVRVPLVAALLGLMTPGVTGHSGTSADHQIAIMTIGGHIVTAALWVGGLAAVLALVARHRVLLDAVLPRFSRLAGWCLGAVAVTGLLNALLRLGAWSNLLVTDYGRIVLAKVVCLAVLAFLGNLARRRLAAGRTPVLRWAGAEVAVMAATLGLAAALSQSAY</sequence>
<comment type="subcellular location">
    <subcellularLocation>
        <location evidence="1">Cell membrane</location>
        <topology evidence="1">Multi-pass membrane protein</topology>
    </subcellularLocation>
</comment>
<dbReference type="GO" id="GO:0005886">
    <property type="term" value="C:plasma membrane"/>
    <property type="evidence" value="ECO:0007669"/>
    <property type="project" value="UniProtKB-SubCell"/>
</dbReference>
<feature type="transmembrane region" description="Helical" evidence="6">
    <location>
        <begin position="245"/>
        <end position="264"/>
    </location>
</feature>
<keyword evidence="2" id="KW-1003">Cell membrane</keyword>
<evidence type="ECO:0000256" key="6">
    <source>
        <dbReference type="SAM" id="Phobius"/>
    </source>
</evidence>
<dbReference type="PANTHER" id="PTHR34820">
    <property type="entry name" value="INNER MEMBRANE PROTEIN YEBZ"/>
    <property type="match status" value="1"/>
</dbReference>
<dbReference type="AlphaFoldDB" id="A0A543E427"/>
<evidence type="ECO:0000313" key="9">
    <source>
        <dbReference type="Proteomes" id="UP000315677"/>
    </source>
</evidence>
<feature type="transmembrane region" description="Helical" evidence="6">
    <location>
        <begin position="175"/>
        <end position="193"/>
    </location>
</feature>
<feature type="transmembrane region" description="Helical" evidence="6">
    <location>
        <begin position="144"/>
        <end position="163"/>
    </location>
</feature>
<accession>A0A543E427</accession>
<organism evidence="8 9">
    <name type="scientific">Pseudonocardia kunmingensis</name>
    <dbReference type="NCBI Taxonomy" id="630975"/>
    <lineage>
        <taxon>Bacteria</taxon>
        <taxon>Bacillati</taxon>
        <taxon>Actinomycetota</taxon>
        <taxon>Actinomycetes</taxon>
        <taxon>Pseudonocardiales</taxon>
        <taxon>Pseudonocardiaceae</taxon>
        <taxon>Pseudonocardia</taxon>
    </lineage>
</organism>
<evidence type="ECO:0000256" key="4">
    <source>
        <dbReference type="ARBA" id="ARBA00022989"/>
    </source>
</evidence>
<gene>
    <name evidence="8" type="ORF">FB558_3017</name>
</gene>
<proteinExistence type="predicted"/>
<feature type="transmembrane region" description="Helical" evidence="6">
    <location>
        <begin position="19"/>
        <end position="45"/>
    </location>
</feature>
<comment type="caution">
    <text evidence="8">The sequence shown here is derived from an EMBL/GenBank/DDBJ whole genome shotgun (WGS) entry which is preliminary data.</text>
</comment>
<protein>
    <submittedName>
        <fullName evidence="8">Putative copper resistance protein D</fullName>
    </submittedName>
</protein>
<keyword evidence="4 6" id="KW-1133">Transmembrane helix</keyword>
<evidence type="ECO:0000313" key="8">
    <source>
        <dbReference type="EMBL" id="TQM16209.1"/>
    </source>
</evidence>
<dbReference type="Pfam" id="PF05425">
    <property type="entry name" value="CopD"/>
    <property type="match status" value="1"/>
</dbReference>
<evidence type="ECO:0000256" key="2">
    <source>
        <dbReference type="ARBA" id="ARBA00022475"/>
    </source>
</evidence>